<protein>
    <recommendedName>
        <fullName evidence="3">Replication protein</fullName>
    </recommendedName>
</protein>
<organism evidence="1 2">
    <name type="scientific">Agathobaculum hominis</name>
    <dbReference type="NCBI Taxonomy" id="2763014"/>
    <lineage>
        <taxon>Bacteria</taxon>
        <taxon>Bacillati</taxon>
        <taxon>Bacillota</taxon>
        <taxon>Clostridia</taxon>
        <taxon>Eubacteriales</taxon>
        <taxon>Butyricicoccaceae</taxon>
        <taxon>Agathobaculum</taxon>
    </lineage>
</organism>
<comment type="caution">
    <text evidence="1">The sequence shown here is derived from an EMBL/GenBank/DDBJ whole genome shotgun (WGS) entry which is preliminary data.</text>
</comment>
<proteinExistence type="predicted"/>
<evidence type="ECO:0000313" key="2">
    <source>
        <dbReference type="Proteomes" id="UP000641741"/>
    </source>
</evidence>
<gene>
    <name evidence="1" type="ORF">H8S02_12155</name>
</gene>
<evidence type="ECO:0008006" key="3">
    <source>
        <dbReference type="Google" id="ProtNLM"/>
    </source>
</evidence>
<name>A0ABR7GQT4_9FIRM</name>
<reference evidence="1 2" key="1">
    <citation type="submission" date="2020-08" db="EMBL/GenBank/DDBJ databases">
        <title>Genome public.</title>
        <authorList>
            <person name="Liu C."/>
            <person name="Sun Q."/>
        </authorList>
    </citation>
    <scope>NUCLEOTIDE SEQUENCE [LARGE SCALE GENOMIC DNA]</scope>
    <source>
        <strain evidence="1 2">M2</strain>
    </source>
</reference>
<dbReference type="RefSeq" id="WP_186970744.1">
    <property type="nucleotide sequence ID" value="NZ_JACOPK010000014.1"/>
</dbReference>
<dbReference type="Proteomes" id="UP000641741">
    <property type="component" value="Unassembled WGS sequence"/>
</dbReference>
<accession>A0ABR7GQT4</accession>
<keyword evidence="2" id="KW-1185">Reference proteome</keyword>
<dbReference type="EMBL" id="JACOPK010000014">
    <property type="protein sequence ID" value="MBC5696679.1"/>
    <property type="molecule type" value="Genomic_DNA"/>
</dbReference>
<evidence type="ECO:0000313" key="1">
    <source>
        <dbReference type="EMBL" id="MBC5696679.1"/>
    </source>
</evidence>
<sequence>MSATGYTTIYNEVLRDRTLSLNAKGLFAVIKSFVGLPEFALSKRRLGYACSDSGYLLNAAWKELKQKGYLQHYFSQSENGAFCHVYNLMQHPSAPVDFVYSPSIDRPNGDVVCISDAQRDYTNISTAVLRDKTISLASKGLFALVSHLMKIPGFVLRPEGIRSFCMEKIKHFSTLWKRFKISGLLKQHRHPAGEENRWTYEYEICETPDLETPYLTNHHVDGSVSTIATIGDFLEKLKKRVSRIRKNVRSTKKKDKPRAVRRKERRQIEQQLNADALRERFGNDLTGTVVTAVYNIKHAQRLFIKGAEITQERRETVAQMISPESVERFLDSTTLDLSRIKNPAAYLQTALFDFLEKQHSTDASPADESPDRPLADWEQAWLAQKAEARRRREEAIARGEYQD</sequence>